<protein>
    <submittedName>
        <fullName evidence="2">Uncharacterized protein</fullName>
    </submittedName>
</protein>
<sequence length="66" mass="7178">MWVKPPNSGDSLKLLVPSDGTVISQKMIENEMGYRGSKSVALILDTLFVSEKPSSVAVKEQRVDGN</sequence>
<accession>A0A420IF39</accession>
<proteinExistence type="predicted"/>
<evidence type="ECO:0000313" key="2">
    <source>
        <dbReference type="EMBL" id="RKF73137.1"/>
    </source>
</evidence>
<evidence type="ECO:0000313" key="4">
    <source>
        <dbReference type="Proteomes" id="UP000285326"/>
    </source>
</evidence>
<evidence type="ECO:0000313" key="1">
    <source>
        <dbReference type="EMBL" id="RKF71591.1"/>
    </source>
</evidence>
<dbReference type="EMBL" id="MCBS01025073">
    <property type="protein sequence ID" value="RKF71591.1"/>
    <property type="molecule type" value="Genomic_DNA"/>
</dbReference>
<dbReference type="Proteomes" id="UP000283383">
    <property type="component" value="Unassembled WGS sequence"/>
</dbReference>
<evidence type="ECO:0000313" key="3">
    <source>
        <dbReference type="Proteomes" id="UP000283383"/>
    </source>
</evidence>
<name>A0A420IF39_9PEZI</name>
<dbReference type="AlphaFoldDB" id="A0A420IF39"/>
<comment type="caution">
    <text evidence="2">The sequence shown here is derived from an EMBL/GenBank/DDBJ whole genome shotgun (WGS) entry which is preliminary data.</text>
</comment>
<gene>
    <name evidence="1" type="ORF">GcM1_250025</name>
    <name evidence="2" type="ORF">GcM3_095011</name>
</gene>
<organism evidence="2 3">
    <name type="scientific">Golovinomyces cichoracearum</name>
    <dbReference type="NCBI Taxonomy" id="62708"/>
    <lineage>
        <taxon>Eukaryota</taxon>
        <taxon>Fungi</taxon>
        <taxon>Dikarya</taxon>
        <taxon>Ascomycota</taxon>
        <taxon>Pezizomycotina</taxon>
        <taxon>Leotiomycetes</taxon>
        <taxon>Erysiphales</taxon>
        <taxon>Erysiphaceae</taxon>
        <taxon>Golovinomyces</taxon>
    </lineage>
</organism>
<keyword evidence="3" id="KW-1185">Reference proteome</keyword>
<dbReference type="EMBL" id="MCBQ01009552">
    <property type="protein sequence ID" value="RKF73137.1"/>
    <property type="molecule type" value="Genomic_DNA"/>
</dbReference>
<dbReference type="Proteomes" id="UP000285326">
    <property type="component" value="Unassembled WGS sequence"/>
</dbReference>
<reference evidence="3 4" key="1">
    <citation type="journal article" date="2018" name="BMC Genomics">
        <title>Comparative genome analyses reveal sequence features reflecting distinct modes of host-adaptation between dicot and monocot powdery mildew.</title>
        <authorList>
            <person name="Wu Y."/>
            <person name="Ma X."/>
            <person name="Pan Z."/>
            <person name="Kale S.D."/>
            <person name="Song Y."/>
            <person name="King H."/>
            <person name="Zhang Q."/>
            <person name="Presley C."/>
            <person name="Deng X."/>
            <person name="Wei C.I."/>
            <person name="Xiao S."/>
        </authorList>
    </citation>
    <scope>NUCLEOTIDE SEQUENCE [LARGE SCALE GENOMIC DNA]</scope>
    <source>
        <strain evidence="1">UMSG1</strain>
        <strain evidence="2">UMSG3</strain>
    </source>
</reference>